<dbReference type="Gene3D" id="1.10.20.140">
    <property type="match status" value="1"/>
</dbReference>
<evidence type="ECO:0000256" key="8">
    <source>
        <dbReference type="ARBA" id="ARBA00022842"/>
    </source>
</evidence>
<comment type="caution">
    <text evidence="10">Lacks conserved residue(s) required for the propagation of feature annotation.</text>
</comment>
<gene>
    <name evidence="10 14" type="primary">miaA</name>
    <name evidence="14" type="ORF">QUV96_08570</name>
</gene>
<dbReference type="GO" id="GO:0052381">
    <property type="term" value="F:tRNA dimethylallyltransferase activity"/>
    <property type="evidence" value="ECO:0007669"/>
    <property type="project" value="UniProtKB-EC"/>
</dbReference>
<evidence type="ECO:0000256" key="12">
    <source>
        <dbReference type="RuleBase" id="RU003784"/>
    </source>
</evidence>
<keyword evidence="8 10" id="KW-0460">Magnesium</keyword>
<keyword evidence="7 10" id="KW-0067">ATP-binding</keyword>
<feature type="region of interest" description="Interaction with substrate tRNA" evidence="10">
    <location>
        <begin position="38"/>
        <end position="41"/>
    </location>
</feature>
<dbReference type="InterPro" id="IPR039657">
    <property type="entry name" value="Dimethylallyltransferase"/>
</dbReference>
<dbReference type="InterPro" id="IPR018022">
    <property type="entry name" value="IPT"/>
</dbReference>
<keyword evidence="5 10" id="KW-0819">tRNA processing</keyword>
<evidence type="ECO:0000256" key="7">
    <source>
        <dbReference type="ARBA" id="ARBA00022840"/>
    </source>
</evidence>
<comment type="cofactor">
    <cofactor evidence="1 10">
        <name>Mg(2+)</name>
        <dbReference type="ChEBI" id="CHEBI:18420"/>
    </cofactor>
</comment>
<dbReference type="InterPro" id="IPR027417">
    <property type="entry name" value="P-loop_NTPase"/>
</dbReference>
<comment type="similarity">
    <text evidence="3 10 13">Belongs to the IPP transferase family.</text>
</comment>
<comment type="caution">
    <text evidence="14">The sequence shown here is derived from an EMBL/GenBank/DDBJ whole genome shotgun (WGS) entry which is preliminary data.</text>
</comment>
<dbReference type="Pfam" id="PF01715">
    <property type="entry name" value="IPPT"/>
    <property type="match status" value="1"/>
</dbReference>
<evidence type="ECO:0000256" key="6">
    <source>
        <dbReference type="ARBA" id="ARBA00022741"/>
    </source>
</evidence>
<evidence type="ECO:0000313" key="14">
    <source>
        <dbReference type="EMBL" id="MDM8157689.1"/>
    </source>
</evidence>
<keyword evidence="15" id="KW-1185">Reference proteome</keyword>
<evidence type="ECO:0000256" key="3">
    <source>
        <dbReference type="ARBA" id="ARBA00005842"/>
    </source>
</evidence>
<proteinExistence type="inferred from homology"/>
<feature type="binding site" evidence="10">
    <location>
        <begin position="13"/>
        <end position="20"/>
    </location>
    <ligand>
        <name>ATP</name>
        <dbReference type="ChEBI" id="CHEBI:30616"/>
    </ligand>
</feature>
<accession>A0ABT7UDL3</accession>
<dbReference type="Gene3D" id="3.40.50.300">
    <property type="entry name" value="P-loop containing nucleotide triphosphate hydrolases"/>
    <property type="match status" value="1"/>
</dbReference>
<dbReference type="EC" id="2.5.1.75" evidence="10"/>
<sequence>MADRKEPIIVIIGPTGVGKTALSIELAKKLDGEIISGDSIQVYRKLDIGSAKVTREEQQGIAHHLIDEYDPAQEYNVRLFQERCRSCIEAIRSRGKQPILCGGTGLYIKAALYDYVFEEEQPDAAHQSFLESLSNDVLYAALTLIDPKAAQSIHRNNRRRLIRALMIAHSGTKKSEREARQEHQPLYDIFWIGLTMPRDQLYARIDQRVDQMMQDGLLEEVRLLAKDPNIWQTPGFKGIGYKEWYGYFHGECDIDTCVEAIKKNSRNFAKRQYTWFRNQFAVNWYDVGTSGWKQQLWKDLEGWRK</sequence>
<evidence type="ECO:0000313" key="15">
    <source>
        <dbReference type="Proteomes" id="UP001529340"/>
    </source>
</evidence>
<evidence type="ECO:0000256" key="9">
    <source>
        <dbReference type="ARBA" id="ARBA00049563"/>
    </source>
</evidence>
<reference evidence="14 15" key="2">
    <citation type="submission" date="2023-06" db="EMBL/GenBank/DDBJ databases">
        <title>Identification and characterization of horizontal gene transfer across gut microbiota members of farm animals based on homology search.</title>
        <authorList>
            <person name="Schwarzerova J."/>
            <person name="Nykrynova M."/>
            <person name="Jureckova K."/>
            <person name="Cejkova D."/>
            <person name="Rychlik I."/>
        </authorList>
    </citation>
    <scope>NUCLEOTIDE SEQUENCE [LARGE SCALE GENOMIC DNA]</scope>
    <source>
        <strain evidence="14 15">ET39</strain>
    </source>
</reference>
<protein>
    <recommendedName>
        <fullName evidence="10">tRNA dimethylallyltransferase</fullName>
        <ecNumber evidence="10">2.5.1.75</ecNumber>
    </recommendedName>
    <alternativeName>
        <fullName evidence="10">Dimethylallyl diphosphate:tRNA dimethylallyltransferase</fullName>
        <shortName evidence="10">DMAPP:tRNA dimethylallyltransferase</shortName>
        <shortName evidence="10">DMATase</shortName>
    </alternativeName>
    <alternativeName>
        <fullName evidence="10">Isopentenyl-diphosphate:tRNA isopentenyltransferase</fullName>
        <shortName evidence="10">IPP transferase</shortName>
        <shortName evidence="10">IPPT</shortName>
        <shortName evidence="10">IPTase</shortName>
    </alternativeName>
</protein>
<feature type="binding site" evidence="10">
    <location>
        <begin position="15"/>
        <end position="20"/>
    </location>
    <ligand>
        <name>substrate</name>
    </ligand>
</feature>
<evidence type="ECO:0000256" key="11">
    <source>
        <dbReference type="RuleBase" id="RU003783"/>
    </source>
</evidence>
<evidence type="ECO:0000256" key="4">
    <source>
        <dbReference type="ARBA" id="ARBA00022679"/>
    </source>
</evidence>
<dbReference type="SUPFAM" id="SSF52540">
    <property type="entry name" value="P-loop containing nucleoside triphosphate hydrolases"/>
    <property type="match status" value="1"/>
</dbReference>
<comment type="function">
    <text evidence="2 10 12">Catalyzes the transfer of a dimethylallyl group onto the adenine at position 37 in tRNAs that read codons beginning with uridine, leading to the formation of N6-(dimethylallyl)adenosine (i(6)A).</text>
</comment>
<evidence type="ECO:0000256" key="5">
    <source>
        <dbReference type="ARBA" id="ARBA00022694"/>
    </source>
</evidence>
<dbReference type="EMBL" id="JAUDCG010000039">
    <property type="protein sequence ID" value="MDM8157689.1"/>
    <property type="molecule type" value="Genomic_DNA"/>
</dbReference>
<organism evidence="14 15">
    <name type="scientific">Amedibacillus dolichus</name>
    <dbReference type="NCBI Taxonomy" id="31971"/>
    <lineage>
        <taxon>Bacteria</taxon>
        <taxon>Bacillati</taxon>
        <taxon>Bacillota</taxon>
        <taxon>Erysipelotrichia</taxon>
        <taxon>Erysipelotrichales</taxon>
        <taxon>Erysipelotrichaceae</taxon>
        <taxon>Amedibacillus</taxon>
    </lineage>
</organism>
<dbReference type="PANTHER" id="PTHR11088">
    <property type="entry name" value="TRNA DIMETHYLALLYLTRANSFERASE"/>
    <property type="match status" value="1"/>
</dbReference>
<keyword evidence="6 10" id="KW-0547">Nucleotide-binding</keyword>
<name>A0ABT7UDL3_9FIRM</name>
<dbReference type="Proteomes" id="UP001529340">
    <property type="component" value="Unassembled WGS sequence"/>
</dbReference>
<comment type="subunit">
    <text evidence="10">Monomer.</text>
</comment>
<evidence type="ECO:0000256" key="10">
    <source>
        <dbReference type="HAMAP-Rule" id="MF_00185"/>
    </source>
</evidence>
<reference evidence="15" key="1">
    <citation type="submission" date="2023-06" db="EMBL/GenBank/DDBJ databases">
        <title>Identification and characterization of horizontal gene transfer across gut microbiota members of farm animals based on homology search.</title>
        <authorList>
            <person name="Zeman M."/>
            <person name="Kubasova T."/>
            <person name="Jahodarova E."/>
            <person name="Nykrynova M."/>
            <person name="Rychlik I."/>
        </authorList>
    </citation>
    <scope>NUCLEOTIDE SEQUENCE [LARGE SCALE GENOMIC DNA]</scope>
    <source>
        <strain evidence="15">ET39</strain>
    </source>
</reference>
<evidence type="ECO:0000256" key="1">
    <source>
        <dbReference type="ARBA" id="ARBA00001946"/>
    </source>
</evidence>
<evidence type="ECO:0000256" key="2">
    <source>
        <dbReference type="ARBA" id="ARBA00003213"/>
    </source>
</evidence>
<evidence type="ECO:0000256" key="13">
    <source>
        <dbReference type="RuleBase" id="RU003785"/>
    </source>
</evidence>
<dbReference type="NCBIfam" id="TIGR00174">
    <property type="entry name" value="miaA"/>
    <property type="match status" value="1"/>
</dbReference>
<dbReference type="HAMAP" id="MF_00185">
    <property type="entry name" value="IPP_trans"/>
    <property type="match status" value="1"/>
</dbReference>
<keyword evidence="4 10" id="KW-0808">Transferase</keyword>
<comment type="catalytic activity">
    <reaction evidence="9 10 11">
        <text>adenosine(37) in tRNA + dimethylallyl diphosphate = N(6)-dimethylallyladenosine(37) in tRNA + diphosphate</text>
        <dbReference type="Rhea" id="RHEA:26482"/>
        <dbReference type="Rhea" id="RHEA-COMP:10162"/>
        <dbReference type="Rhea" id="RHEA-COMP:10375"/>
        <dbReference type="ChEBI" id="CHEBI:33019"/>
        <dbReference type="ChEBI" id="CHEBI:57623"/>
        <dbReference type="ChEBI" id="CHEBI:74411"/>
        <dbReference type="ChEBI" id="CHEBI:74415"/>
        <dbReference type="EC" id="2.5.1.75"/>
    </reaction>
</comment>
<dbReference type="PANTHER" id="PTHR11088:SF60">
    <property type="entry name" value="TRNA DIMETHYLALLYLTRANSFERASE"/>
    <property type="match status" value="1"/>
</dbReference>
<dbReference type="RefSeq" id="WP_289608135.1">
    <property type="nucleotide sequence ID" value="NZ_JAUDCG010000039.1"/>
</dbReference>
<feature type="site" description="Interaction with substrate tRNA" evidence="10">
    <location>
        <position position="104"/>
    </location>
</feature>